<proteinExistence type="predicted"/>
<comment type="caution">
    <text evidence="1">The sequence shown here is derived from an EMBL/GenBank/DDBJ whole genome shotgun (WGS) entry which is preliminary data.</text>
</comment>
<reference evidence="1" key="1">
    <citation type="journal article" date="2015" name="Nature">
        <title>Complex archaea that bridge the gap between prokaryotes and eukaryotes.</title>
        <authorList>
            <person name="Spang A."/>
            <person name="Saw J.H."/>
            <person name="Jorgensen S.L."/>
            <person name="Zaremba-Niedzwiedzka K."/>
            <person name="Martijn J."/>
            <person name="Lind A.E."/>
            <person name="van Eijk R."/>
            <person name="Schleper C."/>
            <person name="Guy L."/>
            <person name="Ettema T.J."/>
        </authorList>
    </citation>
    <scope>NUCLEOTIDE SEQUENCE</scope>
</reference>
<organism evidence="1">
    <name type="scientific">marine sediment metagenome</name>
    <dbReference type="NCBI Taxonomy" id="412755"/>
    <lineage>
        <taxon>unclassified sequences</taxon>
        <taxon>metagenomes</taxon>
        <taxon>ecological metagenomes</taxon>
    </lineage>
</organism>
<evidence type="ECO:0000313" key="1">
    <source>
        <dbReference type="EMBL" id="KKK80945.1"/>
    </source>
</evidence>
<sequence length="125" mass="13470">MSHEKIIVEHYSEKSTPKITGVIRDAGGIALPGSLINTLLLTLYDELTDSLLGGRPAQQDILGINGGSVGEDGLLSLQLTASDMVIQTSSRVREVHVALIEWVYNTVLGNKLNIKFTVANLNKVT</sequence>
<protein>
    <submittedName>
        <fullName evidence="1">Uncharacterized protein</fullName>
    </submittedName>
</protein>
<dbReference type="EMBL" id="LAZR01053348">
    <property type="protein sequence ID" value="KKK80945.1"/>
    <property type="molecule type" value="Genomic_DNA"/>
</dbReference>
<accession>A0A0F8Z4N3</accession>
<name>A0A0F8Z4N3_9ZZZZ</name>
<gene>
    <name evidence="1" type="ORF">LCGC14_2818420</name>
</gene>
<dbReference type="AlphaFoldDB" id="A0A0F8Z4N3"/>